<gene>
    <name evidence="1" type="ORF">STAS_10544</name>
</gene>
<sequence length="393" mass="44361">MRAFTSCFRTISLEMFKFPAISPSDRSPLPSSPYRCLITKLSFGFNESSCKKEFNFYSLCAVKNVGYKKILVKDEKRHRILHDRNATPDRSKWNSITTSSKASLRIAGCLLLLAPSMPSTSVKPLINSSLVNQCRALRDWGLFAIGPYLKEPEAYRLETKGDLIKACDRHVADDRMPDPEEPVCRQPKLSLGLKTVNCHYETLYPDLTKVFESRAICEVLKANALTFIGCISLNRQVCSDEERTGGIFIFFQSFTFVLRFQSDSLLETQSYTLPLTPYITLCTSFPYLFIFTAPLPSWLPPFYPLGFQHLISSFTVIQFQRARASSVNRKATGSRVPTKALFLLLSDLKATTTGLLDRDTRFKYLEFSPTGDPVAELDTVTTPMPEPCNPVNI</sequence>
<dbReference type="EMBL" id="BKCP01004872">
    <property type="protein sequence ID" value="GER34331.1"/>
    <property type="molecule type" value="Genomic_DNA"/>
</dbReference>
<reference evidence="2" key="1">
    <citation type="journal article" date="2019" name="Curr. Biol.">
        <title>Genome Sequence of Striga asiatica Provides Insight into the Evolution of Plant Parasitism.</title>
        <authorList>
            <person name="Yoshida S."/>
            <person name="Kim S."/>
            <person name="Wafula E.K."/>
            <person name="Tanskanen J."/>
            <person name="Kim Y.M."/>
            <person name="Honaas L."/>
            <person name="Yang Z."/>
            <person name="Spallek T."/>
            <person name="Conn C.E."/>
            <person name="Ichihashi Y."/>
            <person name="Cheong K."/>
            <person name="Cui S."/>
            <person name="Der J.P."/>
            <person name="Gundlach H."/>
            <person name="Jiao Y."/>
            <person name="Hori C."/>
            <person name="Ishida J.K."/>
            <person name="Kasahara H."/>
            <person name="Kiba T."/>
            <person name="Kim M.S."/>
            <person name="Koo N."/>
            <person name="Laohavisit A."/>
            <person name="Lee Y.H."/>
            <person name="Lumba S."/>
            <person name="McCourt P."/>
            <person name="Mortimer J.C."/>
            <person name="Mutuku J.M."/>
            <person name="Nomura T."/>
            <person name="Sasaki-Sekimoto Y."/>
            <person name="Seto Y."/>
            <person name="Wang Y."/>
            <person name="Wakatake T."/>
            <person name="Sakakibara H."/>
            <person name="Demura T."/>
            <person name="Yamaguchi S."/>
            <person name="Yoneyama K."/>
            <person name="Manabe R.I."/>
            <person name="Nelson D.C."/>
            <person name="Schulman A.H."/>
            <person name="Timko M.P."/>
            <person name="dePamphilis C.W."/>
            <person name="Choi D."/>
            <person name="Shirasu K."/>
        </authorList>
    </citation>
    <scope>NUCLEOTIDE SEQUENCE [LARGE SCALE GENOMIC DNA]</scope>
    <source>
        <strain evidence="2">cv. UVA1</strain>
    </source>
</reference>
<protein>
    <submittedName>
        <fullName evidence="1">F-box/RNI-like superfamily protein</fullName>
    </submittedName>
</protein>
<dbReference type="Proteomes" id="UP000325081">
    <property type="component" value="Unassembled WGS sequence"/>
</dbReference>
<organism evidence="1 2">
    <name type="scientific">Striga asiatica</name>
    <name type="common">Asiatic witchweed</name>
    <name type="synonym">Buchnera asiatica</name>
    <dbReference type="NCBI Taxonomy" id="4170"/>
    <lineage>
        <taxon>Eukaryota</taxon>
        <taxon>Viridiplantae</taxon>
        <taxon>Streptophyta</taxon>
        <taxon>Embryophyta</taxon>
        <taxon>Tracheophyta</taxon>
        <taxon>Spermatophyta</taxon>
        <taxon>Magnoliopsida</taxon>
        <taxon>eudicotyledons</taxon>
        <taxon>Gunneridae</taxon>
        <taxon>Pentapetalae</taxon>
        <taxon>asterids</taxon>
        <taxon>lamiids</taxon>
        <taxon>Lamiales</taxon>
        <taxon>Orobanchaceae</taxon>
        <taxon>Buchnereae</taxon>
        <taxon>Striga</taxon>
    </lineage>
</organism>
<evidence type="ECO:0000313" key="1">
    <source>
        <dbReference type="EMBL" id="GER34331.1"/>
    </source>
</evidence>
<keyword evidence="2" id="KW-1185">Reference proteome</keyword>
<evidence type="ECO:0000313" key="2">
    <source>
        <dbReference type="Proteomes" id="UP000325081"/>
    </source>
</evidence>
<accession>A0A5A7PNX9</accession>
<name>A0A5A7PNX9_STRAF</name>
<dbReference type="AlphaFoldDB" id="A0A5A7PNX9"/>
<proteinExistence type="predicted"/>
<comment type="caution">
    <text evidence="1">The sequence shown here is derived from an EMBL/GenBank/DDBJ whole genome shotgun (WGS) entry which is preliminary data.</text>
</comment>